<dbReference type="InterPro" id="IPR015187">
    <property type="entry name" value="BRCA2_OB_1"/>
</dbReference>
<dbReference type="SMART" id="SM01341">
    <property type="entry name" value="Tower"/>
    <property type="match status" value="1"/>
</dbReference>
<evidence type="ECO:0000259" key="7">
    <source>
        <dbReference type="SMART" id="SM01341"/>
    </source>
</evidence>
<dbReference type="GO" id="GO:0006355">
    <property type="term" value="P:regulation of DNA-templated transcription"/>
    <property type="evidence" value="ECO:0007669"/>
    <property type="project" value="TreeGrafter"/>
</dbReference>
<feature type="compositionally biased region" description="Polar residues" evidence="6">
    <location>
        <begin position="552"/>
        <end position="561"/>
    </location>
</feature>
<evidence type="ECO:0000313" key="8">
    <source>
        <dbReference type="EMBL" id="KAK1441178.1"/>
    </source>
</evidence>
<dbReference type="InterPro" id="IPR015205">
    <property type="entry name" value="Tower_dom"/>
</dbReference>
<organism evidence="8 9">
    <name type="scientific">Tagetes erecta</name>
    <name type="common">African marigold</name>
    <dbReference type="NCBI Taxonomy" id="13708"/>
    <lineage>
        <taxon>Eukaryota</taxon>
        <taxon>Viridiplantae</taxon>
        <taxon>Streptophyta</taxon>
        <taxon>Embryophyta</taxon>
        <taxon>Tracheophyta</taxon>
        <taxon>Spermatophyta</taxon>
        <taxon>Magnoliopsida</taxon>
        <taxon>eudicotyledons</taxon>
        <taxon>Gunneridae</taxon>
        <taxon>Pentapetalae</taxon>
        <taxon>asterids</taxon>
        <taxon>campanulids</taxon>
        <taxon>Asterales</taxon>
        <taxon>Asteraceae</taxon>
        <taxon>Asteroideae</taxon>
        <taxon>Heliantheae alliance</taxon>
        <taxon>Tageteae</taxon>
        <taxon>Tagetes</taxon>
    </lineage>
</organism>
<evidence type="ECO:0000256" key="1">
    <source>
        <dbReference type="ARBA" id="ARBA00022737"/>
    </source>
</evidence>
<dbReference type="Gene3D" id="2.40.50.140">
    <property type="entry name" value="Nucleic acid-binding proteins"/>
    <property type="match status" value="4"/>
</dbReference>
<keyword evidence="4" id="KW-0233">DNA recombination</keyword>
<dbReference type="GO" id="GO:0003677">
    <property type="term" value="F:DNA binding"/>
    <property type="evidence" value="ECO:0007669"/>
    <property type="project" value="UniProtKB-KW"/>
</dbReference>
<dbReference type="PROSITE" id="PS50138">
    <property type="entry name" value="BRCA2_REPEAT"/>
    <property type="match status" value="2"/>
</dbReference>
<dbReference type="Proteomes" id="UP001229421">
    <property type="component" value="Unassembled WGS sequence"/>
</dbReference>
<dbReference type="Pfam" id="PF00634">
    <property type="entry name" value="BRCA2"/>
    <property type="match status" value="3"/>
</dbReference>
<comment type="caution">
    <text evidence="8">The sequence shown here is derived from an EMBL/GenBank/DDBJ whole genome shotgun (WGS) entry which is preliminary data.</text>
</comment>
<evidence type="ECO:0000256" key="5">
    <source>
        <dbReference type="ARBA" id="ARBA00023204"/>
    </source>
</evidence>
<dbReference type="PANTHER" id="PTHR11289:SF0">
    <property type="entry name" value="BREAST CANCER TYPE 2 SUSCEPTIBILITY PROTEIN"/>
    <property type="match status" value="1"/>
</dbReference>
<evidence type="ECO:0000256" key="2">
    <source>
        <dbReference type="ARBA" id="ARBA00022763"/>
    </source>
</evidence>
<dbReference type="CDD" id="cd04493">
    <property type="entry name" value="BRCA2DBD_OB1"/>
    <property type="match status" value="1"/>
</dbReference>
<feature type="region of interest" description="Disordered" evidence="6">
    <location>
        <begin position="520"/>
        <end position="573"/>
    </location>
</feature>
<dbReference type="AlphaFoldDB" id="A0AAD8LH12"/>
<dbReference type="FunFam" id="2.40.50.140:FF:000262">
    <property type="entry name" value="Protein BREAST CANCER SUSCEPTIBILITY 2 homolog B"/>
    <property type="match status" value="1"/>
</dbReference>
<dbReference type="SUPFAM" id="SSF81872">
    <property type="entry name" value="BRCA2 helical domain"/>
    <property type="match status" value="1"/>
</dbReference>
<dbReference type="Pfam" id="PF09169">
    <property type="entry name" value="BRCA-2_helical"/>
    <property type="match status" value="1"/>
</dbReference>
<dbReference type="PANTHER" id="PTHR11289">
    <property type="entry name" value="BREAST CANCER TYPE 2 SUSCEPTIBILITY PROTEIN BRCA2"/>
    <property type="match status" value="1"/>
</dbReference>
<proteinExistence type="predicted"/>
<evidence type="ECO:0000313" key="9">
    <source>
        <dbReference type="Proteomes" id="UP001229421"/>
    </source>
</evidence>
<gene>
    <name evidence="8" type="ORF">QVD17_07018</name>
</gene>
<name>A0AAD8LH12_TARER</name>
<evidence type="ECO:0000256" key="3">
    <source>
        <dbReference type="ARBA" id="ARBA00023125"/>
    </source>
</evidence>
<dbReference type="Pfam" id="PF09103">
    <property type="entry name" value="BRCA-2_OB1"/>
    <property type="match status" value="1"/>
</dbReference>
<keyword evidence="3" id="KW-0238">DNA-binding</keyword>
<dbReference type="SUPFAM" id="SSF81878">
    <property type="entry name" value="BRCA2 tower domain"/>
    <property type="match status" value="1"/>
</dbReference>
<keyword evidence="2" id="KW-0227">DNA damage</keyword>
<dbReference type="InterPro" id="IPR015525">
    <property type="entry name" value="BRCA2"/>
</dbReference>
<dbReference type="InterPro" id="IPR036315">
    <property type="entry name" value="BRCA2_hlx_sf"/>
</dbReference>
<accession>A0AAD8LH12</accession>
<dbReference type="InterPro" id="IPR015252">
    <property type="entry name" value="BRCA2_hlx"/>
</dbReference>
<protein>
    <recommendedName>
        <fullName evidence="7">Tower domain-containing protein</fullName>
    </recommendedName>
</protein>
<reference evidence="8" key="1">
    <citation type="journal article" date="2023" name="bioRxiv">
        <title>Improved chromosome-level genome assembly for marigold (Tagetes erecta).</title>
        <authorList>
            <person name="Jiang F."/>
            <person name="Yuan L."/>
            <person name="Wang S."/>
            <person name="Wang H."/>
            <person name="Xu D."/>
            <person name="Wang A."/>
            <person name="Fan W."/>
        </authorList>
    </citation>
    <scope>NUCLEOTIDE SEQUENCE</scope>
    <source>
        <strain evidence="8">WSJ</strain>
        <tissue evidence="8">Leaf</tissue>
    </source>
</reference>
<keyword evidence="9" id="KW-1185">Reference proteome</keyword>
<feature type="domain" description="Tower" evidence="7">
    <location>
        <begin position="858"/>
        <end position="899"/>
    </location>
</feature>
<keyword evidence="5" id="KW-0234">DNA repair</keyword>
<dbReference type="GO" id="GO:0000724">
    <property type="term" value="P:double-strand break repair via homologous recombination"/>
    <property type="evidence" value="ECO:0007669"/>
    <property type="project" value="InterPro"/>
</dbReference>
<evidence type="ECO:0000256" key="6">
    <source>
        <dbReference type="SAM" id="MobiDB-lite"/>
    </source>
</evidence>
<keyword evidence="1" id="KW-0677">Repeat</keyword>
<dbReference type="EMBL" id="JAUHHV010000001">
    <property type="protein sequence ID" value="KAK1441178.1"/>
    <property type="molecule type" value="Genomic_DNA"/>
</dbReference>
<dbReference type="InterPro" id="IPR002093">
    <property type="entry name" value="BRCA2_repeat"/>
</dbReference>
<evidence type="ECO:0000256" key="4">
    <source>
        <dbReference type="ARBA" id="ARBA00023172"/>
    </source>
</evidence>
<dbReference type="InterPro" id="IPR012340">
    <property type="entry name" value="NA-bd_OB-fold"/>
</dbReference>
<dbReference type="SUPFAM" id="SSF50249">
    <property type="entry name" value="Nucleic acid-binding proteins"/>
    <property type="match status" value="3"/>
</dbReference>
<sequence>MSTWKVFSDAGNNFIWQRSHTKLSTEPQKPMIDEPSSPQHLPSISDLLFQAGYANVYENQSVEFETPSAFRTGLGKPVAVKQSSILKASCILGNRDDGANAVLNDEVEAEFLKLEDNLNGDELGKPVIETDTPPAFRTGLGKPVVVKQYSIAKASCIIGNQDDGANADTVLNDEVDSEFLNGVESEFLKLEDNLNGVGTPFTFRTGSGKHVAVKQSSMTKALSMFGGQNDDGDSFLDKGCFKVLEDNNEKVESPLTFQTGSGKSVAARKSSIEKAFALLGDLDDEAFSDYTVGPDNGFGCMFKTGSGKVVNICSTGLSKARTLLGLEESSSFDNAPKGIEQSRSASAGTKLGFQEARSVPNSNFKFHSGGEIKDRRPQLPPIKFQTAGGRSIKVSSHALKQARSLLGDPDLGNFFKEGDVVFSPNTNKENNNVCTPFSDNIPKAKAKQTANNFISPLRSVSSDNKTAVRSEGIGLKSNLIKEFDAVEHDIKQYNDNTLGVSKSLHRPLVDISNTFGADNKQVTGEKRLPSNRKYPSPFKKPRNSKFIPPLNKKSTLVSTGTLPKVSEESSSKRSASTRYPLQFSRKYIKEYLGEPPFFQHMFENFPEGLRKINSENADKYMFEDGFGLKCIGVDSFFHMLAQSGRSTLSKEWIANHYRWIVWKLACYERCYPAKFFGKLLTASNVLEELKYRYEREVNNGHRSALKRILEGDAPPSSPLVLCIASIQLKCNAQSDTETTNATESSSIELTDGWYSVKALLDELLLKQLVSGKLFVGQKLRICGAGLSGWNAPVSPLEASRMISLCLHINGTYRAHWADRLGFCKRGCPPLAFKCIKGSGGIVPSTLVGVTRIYPVLYRERLSDGGFVVRSERLESKRMQLYDQRRTSIMEGIMAEFQSGLKCFQVDDDEGEKISKILEQAAEPEVIMADMSLEQLTSYATYQAKVEATRQSEIYKSIEKALEEAGLSRREVSTLMRVRVIGLTSQSHMQKSRPQEGLITIWNPTERQQSELVEGQAYAVAGIMPTNSVTDTIYLRARGSTTKWQPLSLLTIKQFQPFFSPRKPVSLQNLGEVPLSSEFDVAGFVIYVGEVHKSSQQKRQWVFVADGSISSHSQELSDALLAISFCSPSVDCDSIVPINDTLVGSTVGFCNLIKCAKDQVNHIWVAEATDNSTYFLSYDGANSKHLKDAAASADQWAKASTMMIEKLKGKVSSIITRKVN</sequence>